<dbReference type="PROSITE" id="PS00678">
    <property type="entry name" value="WD_REPEATS_1"/>
    <property type="match status" value="1"/>
</dbReference>
<feature type="repeat" description="WD" evidence="3">
    <location>
        <begin position="1170"/>
        <end position="1200"/>
    </location>
</feature>
<dbReference type="EMBL" id="JBHSFP010000018">
    <property type="protein sequence ID" value="MFC4533941.1"/>
    <property type="molecule type" value="Genomic_DNA"/>
</dbReference>
<evidence type="ECO:0000256" key="2">
    <source>
        <dbReference type="ARBA" id="ARBA00022737"/>
    </source>
</evidence>
<dbReference type="RefSeq" id="WP_380843865.1">
    <property type="nucleotide sequence ID" value="NZ_JBHSFP010000018.1"/>
</dbReference>
<feature type="region of interest" description="Disordered" evidence="4">
    <location>
        <begin position="1469"/>
        <end position="1506"/>
    </location>
</feature>
<evidence type="ECO:0000313" key="7">
    <source>
        <dbReference type="EMBL" id="MFC4533941.1"/>
    </source>
</evidence>
<feature type="domain" description="Peptidase C14 caspase" evidence="5">
    <location>
        <begin position="17"/>
        <end position="212"/>
    </location>
</feature>
<feature type="repeat" description="WD" evidence="3">
    <location>
        <begin position="1026"/>
        <end position="1067"/>
    </location>
</feature>
<organism evidence="7 8">
    <name type="scientific">Sphaerisporangium dianthi</name>
    <dbReference type="NCBI Taxonomy" id="1436120"/>
    <lineage>
        <taxon>Bacteria</taxon>
        <taxon>Bacillati</taxon>
        <taxon>Actinomycetota</taxon>
        <taxon>Actinomycetes</taxon>
        <taxon>Streptosporangiales</taxon>
        <taxon>Streptosporangiaceae</taxon>
        <taxon>Sphaerisporangium</taxon>
    </lineage>
</organism>
<dbReference type="PANTHER" id="PTHR22847">
    <property type="entry name" value="WD40 REPEAT PROTEIN"/>
    <property type="match status" value="1"/>
</dbReference>
<protein>
    <submittedName>
        <fullName evidence="7">Caspase family protein</fullName>
    </submittedName>
</protein>
<dbReference type="Gene3D" id="2.130.10.10">
    <property type="entry name" value="YVTN repeat-like/Quinoprotein amine dehydrogenase"/>
    <property type="match status" value="4"/>
</dbReference>
<evidence type="ECO:0000259" key="6">
    <source>
        <dbReference type="Pfam" id="PF20703"/>
    </source>
</evidence>
<keyword evidence="1 3" id="KW-0853">WD repeat</keyword>
<feature type="domain" description="Novel STAND NTPase 1" evidence="6">
    <location>
        <begin position="257"/>
        <end position="639"/>
    </location>
</feature>
<dbReference type="SUPFAM" id="SSF52540">
    <property type="entry name" value="P-loop containing nucleoside triphosphate hydrolases"/>
    <property type="match status" value="1"/>
</dbReference>
<dbReference type="NCBIfam" id="NF047832">
    <property type="entry name" value="caspase_w_EACC1"/>
    <property type="match status" value="1"/>
</dbReference>
<dbReference type="PROSITE" id="PS50082">
    <property type="entry name" value="WD_REPEATS_2"/>
    <property type="match status" value="4"/>
</dbReference>
<dbReference type="Pfam" id="PF00400">
    <property type="entry name" value="WD40"/>
    <property type="match status" value="4"/>
</dbReference>
<evidence type="ECO:0000259" key="5">
    <source>
        <dbReference type="Pfam" id="PF00656"/>
    </source>
</evidence>
<dbReference type="InterPro" id="IPR027417">
    <property type="entry name" value="P-loop_NTPase"/>
</dbReference>
<evidence type="ECO:0000256" key="1">
    <source>
        <dbReference type="ARBA" id="ARBA00022574"/>
    </source>
</evidence>
<dbReference type="PRINTS" id="PR00320">
    <property type="entry name" value="GPROTEINBRPT"/>
</dbReference>
<keyword evidence="2" id="KW-0677">Repeat</keyword>
<dbReference type="SUPFAM" id="SSF50978">
    <property type="entry name" value="WD40 repeat-like"/>
    <property type="match status" value="2"/>
</dbReference>
<accession>A0ABV9CLQ1</accession>
<dbReference type="InterPro" id="IPR036322">
    <property type="entry name" value="WD40_repeat_dom_sf"/>
</dbReference>
<dbReference type="Gene3D" id="3.40.50.1460">
    <property type="match status" value="1"/>
</dbReference>
<dbReference type="InterPro" id="IPR020472">
    <property type="entry name" value="WD40_PAC1"/>
</dbReference>
<feature type="repeat" description="WD" evidence="3">
    <location>
        <begin position="1125"/>
        <end position="1158"/>
    </location>
</feature>
<dbReference type="PROSITE" id="PS50294">
    <property type="entry name" value="WD_REPEATS_REGION"/>
    <property type="match status" value="3"/>
</dbReference>
<feature type="repeat" description="WD" evidence="3">
    <location>
        <begin position="1071"/>
        <end position="1103"/>
    </location>
</feature>
<comment type="caution">
    <text evidence="7">The sequence shown here is derived from an EMBL/GenBank/DDBJ whole genome shotgun (WGS) entry which is preliminary data.</text>
</comment>
<proteinExistence type="predicted"/>
<dbReference type="Pfam" id="PF00656">
    <property type="entry name" value="Peptidase_C14"/>
    <property type="match status" value="1"/>
</dbReference>
<dbReference type="InterPro" id="IPR015943">
    <property type="entry name" value="WD40/YVTN_repeat-like_dom_sf"/>
</dbReference>
<dbReference type="PANTHER" id="PTHR22847:SF637">
    <property type="entry name" value="WD REPEAT DOMAIN 5B"/>
    <property type="match status" value="1"/>
</dbReference>
<dbReference type="InterPro" id="IPR001680">
    <property type="entry name" value="WD40_rpt"/>
</dbReference>
<dbReference type="InterPro" id="IPR011600">
    <property type="entry name" value="Pept_C14_caspase"/>
</dbReference>
<dbReference type="InterPro" id="IPR049052">
    <property type="entry name" value="nSTAND1"/>
</dbReference>
<dbReference type="SMART" id="SM00320">
    <property type="entry name" value="WD40"/>
    <property type="match status" value="12"/>
</dbReference>
<dbReference type="Pfam" id="PF20703">
    <property type="entry name" value="nSTAND1"/>
    <property type="match status" value="1"/>
</dbReference>
<sequence>MTAGAPTDLSGPGVQVLLVGVSRYPAADQRYLPDVPAVETTVEDLRETLVTRCGVAESSITELLNPDGPERLYSAISEVSRRATTVFLLYFAGHGNLTSDRFYLGTAKSDQRTYHLRERWLDFGGVADALAENAVASTVVILDCCFSGHASLHGGAHYLLASAGPTEFALAPPGARHTAFTGRLIELLRDGAPTAPYALKLDDVYRHLDRTLKVRPHHRSGDLGQNLLIAHNPAYRPPDMPGGPSGDRDESADTACPYPGMAPYGTDMARYFHGQGKAVDELADRLHGDARPFMLIGPSGFGKSSLLRAGLIPAVRQRGIDGRAVLDILVEPGTAPLSALARAVARATRADDAGIRAALDTDPAGALRRALEPVLGADGRALLVVDQFEAVFSAPEAEREAFVTAVLPIEPGPLHVVLAVRPDFTGHCLAYPALADLLDDRPYYLRPMTEPELREAIQGPARAAGLDLADGLVTLLLRELRGGRVPALPQLSYALTVTWAHRADRVLTVQAYEESGGIDGALRKAAEEADAALTGPLRPVARRMLLALVIGPHDDLVICRPVPLARLLGEEADAAAARQVLQVLTDARLLSVDGERNVSIVHDSLTGSWPLLAEVIALNRDWIRRRGQLEADAAAWRAARPETRERAVYQDAILDGAVALARSRDDVPALVTAFLNAGLEHRERLVLAERRVNRRLWRLAAALAVVSVLVAATSVIAFRQRGEAVTAARVAVEQRDVADSGRLGRTAVALVERRPNLARQLALTAYRISPTPEAYAALFALQSAPAVVELGQHVHHAAVRPDGRLMALGGGNVLLWDLERRTARGKLNPGSGALTFTEFVLGGRGLLTATTDGIVLLWDVSDPDRPSITVDLTDVMGRADEEFDDIDTMALSPDRRILAIFYTRDGDRRGSALWDVADPAHPRRLSLSLGRIRGLAERLVFSGDGSMLAAAEGGAATLFDVSRPRAPRRLAKIDYGAWGMGALAFSPDGRVLATGDGNIDGFAGGVDTVQLWDISTPARPRRLRTLNGHTNRVNGLVFSPDGATLLSASQDSTLGVWDVRDPGTARQVRVLSGHFDPVADVGLLPGGAGYFSASLDGAVRLWDAADLTSPGALASFTLPGKHPRDTDAQDDLLDVAFSPDGRTLVSAAMDGTARVWSVADPRHPVLRQTLDEHGSWVNSAAFTPDGRLLITAGRDADVVVSAVSPQGEIRRLTEFTPDPGSVVWWTAVSPDGRVLATSGQTPALWDLTSPAEDGEPALLARLPGDPIASTRAVAISDDGALLAVGDQRAEIRVYKITDPHHPEPLARFIAPGDELSTMAFRPGGHILAASGGSPLKNRADERRLQLWDLSPPRYSRKLADVQDHQDWMNEVAFSRDGRLLAAAGAYETRVWDVSVPTAPHLVATLDAHDGEAAAVAFGPGGLLATASDGKIALYPTTPEQLVARLCSSFGASISRSEWEQYMPGRTYSPPCGPPADDEPAARPTSPIPGPVTPAYATPDPRATTPTPVEVDLLRIGDCFESGPDRRRVLRLDCSAPHTFEVVADGENEQGGCYTKVHRLFPGVRTPAEDAPGPPSLYWGYFERRNRGGQAFCYVWRPDGAKTTGSLLLRATATP</sequence>
<evidence type="ECO:0000256" key="4">
    <source>
        <dbReference type="SAM" id="MobiDB-lite"/>
    </source>
</evidence>
<dbReference type="CDD" id="cd00200">
    <property type="entry name" value="WD40"/>
    <property type="match status" value="1"/>
</dbReference>
<dbReference type="Proteomes" id="UP001596004">
    <property type="component" value="Unassembled WGS sequence"/>
</dbReference>
<keyword evidence="8" id="KW-1185">Reference proteome</keyword>
<reference evidence="8" key="1">
    <citation type="journal article" date="2019" name="Int. J. Syst. Evol. Microbiol.">
        <title>The Global Catalogue of Microorganisms (GCM) 10K type strain sequencing project: providing services to taxonomists for standard genome sequencing and annotation.</title>
        <authorList>
            <consortium name="The Broad Institute Genomics Platform"/>
            <consortium name="The Broad Institute Genome Sequencing Center for Infectious Disease"/>
            <person name="Wu L."/>
            <person name="Ma J."/>
        </authorList>
    </citation>
    <scope>NUCLEOTIDE SEQUENCE [LARGE SCALE GENOMIC DNA]</scope>
    <source>
        <strain evidence="8">CGMCC 4.7132</strain>
    </source>
</reference>
<evidence type="ECO:0000313" key="8">
    <source>
        <dbReference type="Proteomes" id="UP001596004"/>
    </source>
</evidence>
<name>A0ABV9CLQ1_9ACTN</name>
<dbReference type="InterPro" id="IPR019775">
    <property type="entry name" value="WD40_repeat_CS"/>
</dbReference>
<feature type="compositionally biased region" description="Low complexity" evidence="4">
    <location>
        <begin position="1492"/>
        <end position="1506"/>
    </location>
</feature>
<gene>
    <name evidence="7" type="ORF">ACFO60_24525</name>
</gene>
<dbReference type="SUPFAM" id="SSF101908">
    <property type="entry name" value="Putative isomerase YbhE"/>
    <property type="match status" value="1"/>
</dbReference>
<evidence type="ECO:0000256" key="3">
    <source>
        <dbReference type="PROSITE-ProRule" id="PRU00221"/>
    </source>
</evidence>